<gene>
    <name evidence="2" type="ORF">PIIN_00362</name>
</gene>
<dbReference type="Proteomes" id="UP000007148">
    <property type="component" value="Unassembled WGS sequence"/>
</dbReference>
<feature type="region of interest" description="Disordered" evidence="1">
    <location>
        <begin position="782"/>
        <end position="820"/>
    </location>
</feature>
<feature type="region of interest" description="Disordered" evidence="1">
    <location>
        <begin position="404"/>
        <end position="435"/>
    </location>
</feature>
<protein>
    <recommendedName>
        <fullName evidence="4">F-box domain-containing protein</fullName>
    </recommendedName>
</protein>
<accession>G4T5Q1</accession>
<dbReference type="EMBL" id="CAFZ01000004">
    <property type="protein sequence ID" value="CCA66683.1"/>
    <property type="molecule type" value="Genomic_DNA"/>
</dbReference>
<organism evidence="2 3">
    <name type="scientific">Serendipita indica (strain DSM 11827)</name>
    <name type="common">Root endophyte fungus</name>
    <name type="synonym">Piriformospora indica</name>
    <dbReference type="NCBI Taxonomy" id="1109443"/>
    <lineage>
        <taxon>Eukaryota</taxon>
        <taxon>Fungi</taxon>
        <taxon>Dikarya</taxon>
        <taxon>Basidiomycota</taxon>
        <taxon>Agaricomycotina</taxon>
        <taxon>Agaricomycetes</taxon>
        <taxon>Sebacinales</taxon>
        <taxon>Serendipitaceae</taxon>
        <taxon>Serendipita</taxon>
    </lineage>
</organism>
<feature type="region of interest" description="Disordered" evidence="1">
    <location>
        <begin position="671"/>
        <end position="694"/>
    </location>
</feature>
<evidence type="ECO:0008006" key="4">
    <source>
        <dbReference type="Google" id="ProtNLM"/>
    </source>
</evidence>
<evidence type="ECO:0000313" key="3">
    <source>
        <dbReference type="Proteomes" id="UP000007148"/>
    </source>
</evidence>
<comment type="caution">
    <text evidence="2">The sequence shown here is derived from an EMBL/GenBank/DDBJ whole genome shotgun (WGS) entry which is preliminary data.</text>
</comment>
<feature type="compositionally biased region" description="Pro residues" evidence="1">
    <location>
        <begin position="721"/>
        <end position="743"/>
    </location>
</feature>
<dbReference type="InParanoid" id="G4T5Q1"/>
<dbReference type="OrthoDB" id="2939176at2759"/>
<proteinExistence type="predicted"/>
<name>G4T5Q1_SERID</name>
<sequence>MQTSRSAWLSVSQNNFDNCPGVPQVTRRPFDRSVRTRCSHTIAKLSDIDVDKRTPFQRGDIAFHASTHYSPGEIQGLRQLPRALVETIFILATAESNFTRNALIDVCTSWREIALGIPALWSRIKIGVHAMLHDSLPLYMPEGVGEPVAPDAFHIHLASPGPGQLFDLVLKAPPECWESLHITLGEEDPSPSFIEDIFVERQFPNLRELVIDEEPLNNEGMYDLNIKRDPYTSLYQSLCFTTTHRFKTININADIRGEASAYGLFGHAMSNVGGSIPFIRTALLAAAGSSEWRMASSLTSNISVRKYHYSHIVSLDLHSWDADVVEKLSLPNLLYLRVEHCHLERDQTFRKVDDCRPALLMPTVVQLRLTSHSLTMLSQICAGNLELLIIEDKKGMDRFDGCLPASVQTQPTPPLPTIPTRAGPRPRRVTGWNPVEGEGTSTFTVHSQEMTGSSPAAPWPNLPNYPTRDRFPYRELQPRGSGMTPNSVVDVSNYSTTSRPYIPFEKLASNTHLGTFQVDKWSVLNIETATFRVPLEIQSLLEFLRNARSLRRLTVTVPSFLPPDGLKEWKREFVERMMDRQYIFPLGQRYPDRPLFCCPQLEELTLLIDGVWIDGEWTTELKNLMAERGYHNAVTGENEKLGRGEGHLRSIVCHWSQDPWLVKAHFPPPTYSTHQVQSEGPQRRSCASEESSYYEQSRHAEQLEAYDGITDLQPVDNYIPPALPLSPDCPPSLPLSSDSPPPLSLSSGGIETASEHSQEMQDLPEMVVWSSSEFEVLSDSDFSHVGGTLSRAEITDDSEDYVMAREGEVDTDSDEDWLER</sequence>
<reference evidence="2 3" key="1">
    <citation type="journal article" date="2011" name="PLoS Pathog.">
        <title>Endophytic Life Strategies Decoded by Genome and Transcriptome Analyses of the Mutualistic Root Symbiont Piriformospora indica.</title>
        <authorList>
            <person name="Zuccaro A."/>
            <person name="Lahrmann U."/>
            <person name="Guldener U."/>
            <person name="Langen G."/>
            <person name="Pfiffi S."/>
            <person name="Biedenkopf D."/>
            <person name="Wong P."/>
            <person name="Samans B."/>
            <person name="Grimm C."/>
            <person name="Basiewicz M."/>
            <person name="Murat C."/>
            <person name="Martin F."/>
            <person name="Kogel K.H."/>
        </authorList>
    </citation>
    <scope>NUCLEOTIDE SEQUENCE [LARGE SCALE GENOMIC DNA]</scope>
    <source>
        <strain evidence="2 3">DSM 11827</strain>
    </source>
</reference>
<feature type="compositionally biased region" description="Polar residues" evidence="1">
    <location>
        <begin position="671"/>
        <end position="680"/>
    </location>
</feature>
<keyword evidence="3" id="KW-1185">Reference proteome</keyword>
<feature type="compositionally biased region" description="Acidic residues" evidence="1">
    <location>
        <begin position="809"/>
        <end position="820"/>
    </location>
</feature>
<dbReference type="HOGENOM" id="CLU_344869_0_0_1"/>
<feature type="region of interest" description="Disordered" evidence="1">
    <location>
        <begin position="720"/>
        <end position="762"/>
    </location>
</feature>
<evidence type="ECO:0000256" key="1">
    <source>
        <dbReference type="SAM" id="MobiDB-lite"/>
    </source>
</evidence>
<dbReference type="AlphaFoldDB" id="G4T5Q1"/>
<evidence type="ECO:0000313" key="2">
    <source>
        <dbReference type="EMBL" id="CCA66683.1"/>
    </source>
</evidence>